<comment type="similarity">
    <text evidence="3">Belongs to the class-V pyridoxal-phosphate-dependent aminotransferase family. SerC subfamily.</text>
</comment>
<dbReference type="InterPro" id="IPR022278">
    <property type="entry name" value="Pser_aminoTfrase"/>
</dbReference>
<comment type="cofactor">
    <cofactor evidence="1">
        <name>pyridoxal 5'-phosphate</name>
        <dbReference type="ChEBI" id="CHEBI:597326"/>
    </cofactor>
</comment>
<dbReference type="UniPathway" id="UPA00135">
    <property type="reaction ID" value="UER00197"/>
</dbReference>
<evidence type="ECO:0000256" key="5">
    <source>
        <dbReference type="ARBA" id="ARBA00022576"/>
    </source>
</evidence>
<comment type="catalytic activity">
    <reaction evidence="11">
        <text>O-phospho-L-serine + 2-oxoglutarate = 3-phosphooxypyruvate + L-glutamate</text>
        <dbReference type="Rhea" id="RHEA:14329"/>
        <dbReference type="ChEBI" id="CHEBI:16810"/>
        <dbReference type="ChEBI" id="CHEBI:18110"/>
        <dbReference type="ChEBI" id="CHEBI:29985"/>
        <dbReference type="ChEBI" id="CHEBI:57524"/>
        <dbReference type="EC" id="2.6.1.52"/>
    </reaction>
</comment>
<dbReference type="NCBIfam" id="NF003764">
    <property type="entry name" value="PRK05355.1"/>
    <property type="match status" value="1"/>
</dbReference>
<keyword evidence="6" id="KW-0028">Amino-acid biosynthesis</keyword>
<evidence type="ECO:0000256" key="11">
    <source>
        <dbReference type="ARBA" id="ARBA00049007"/>
    </source>
</evidence>
<dbReference type="Gene3D" id="3.40.640.10">
    <property type="entry name" value="Type I PLP-dependent aspartate aminotransferase-like (Major domain)"/>
    <property type="match status" value="1"/>
</dbReference>
<accession>A0A0C3MDS5</accession>
<dbReference type="InterPro" id="IPR000192">
    <property type="entry name" value="Aminotrans_V_dom"/>
</dbReference>
<dbReference type="STRING" id="1051891.A0A0C3MDS5"/>
<evidence type="ECO:0000256" key="7">
    <source>
        <dbReference type="ARBA" id="ARBA00022679"/>
    </source>
</evidence>
<sequence length="414" mass="44637">MQRSDIINLAAGPSQLPLQVLEQAALGLLNYEGTGIGITELSHRSPEFKALTDSLENSIRTILDVPQTHSILFVQGGGCGQFSAVVYNLLARHYLLYPDLKGEERVADYVVTGSWSKKAAEEARMIAASCGARVNVVADARENSQSGKSFEGVPSHDKWKFSAAPAYIYYCENETVDGVQFSDDLQSPASFPFSSLPASPDGAAPIPLVGDHSSSFLSRPIPNLSQHALIYAGAQKNLGPSGLTVLIVRKDLLVDTVAASKLGAPVTPTMLAYKTYADAASLPNTPPMFSMYVSLLAVKFYLERGGLAALRQRNEAKQRKVYEVLDEGVAAGLFHGNVQAASRSWMNVTFTLSSPELEKAFITVAQEKGLRGVKGHRSVGGIRLSLYNAVSEDQVDIVVALVRQFIQERSTKAS</sequence>
<dbReference type="FunFam" id="3.90.1150.10:FF:000006">
    <property type="entry name" value="Phosphoserine aminotransferase"/>
    <property type="match status" value="1"/>
</dbReference>
<reference evidence="13 14" key="1">
    <citation type="submission" date="2014-04" db="EMBL/GenBank/DDBJ databases">
        <authorList>
            <consortium name="DOE Joint Genome Institute"/>
            <person name="Kuo A."/>
            <person name="Girlanda M."/>
            <person name="Perotto S."/>
            <person name="Kohler A."/>
            <person name="Nagy L.G."/>
            <person name="Floudas D."/>
            <person name="Copeland A."/>
            <person name="Barry K.W."/>
            <person name="Cichocki N."/>
            <person name="Veneault-Fourrey C."/>
            <person name="LaButti K."/>
            <person name="Lindquist E.A."/>
            <person name="Lipzen A."/>
            <person name="Lundell T."/>
            <person name="Morin E."/>
            <person name="Murat C."/>
            <person name="Sun H."/>
            <person name="Tunlid A."/>
            <person name="Henrissat B."/>
            <person name="Grigoriev I.V."/>
            <person name="Hibbett D.S."/>
            <person name="Martin F."/>
            <person name="Nordberg H.P."/>
            <person name="Cantor M.N."/>
            <person name="Hua S.X."/>
        </authorList>
    </citation>
    <scope>NUCLEOTIDE SEQUENCE [LARGE SCALE GENOMIC DNA]</scope>
    <source>
        <strain evidence="13 14">MUT 4182</strain>
    </source>
</reference>
<dbReference type="EC" id="2.6.1.52" evidence="4"/>
<dbReference type="EMBL" id="KN822959">
    <property type="protein sequence ID" value="KIO31902.1"/>
    <property type="molecule type" value="Genomic_DNA"/>
</dbReference>
<dbReference type="HOGENOM" id="CLU_034866_0_0_1"/>
<dbReference type="InterPro" id="IPR015422">
    <property type="entry name" value="PyrdxlP-dep_Trfase_small"/>
</dbReference>
<reference evidence="14" key="2">
    <citation type="submission" date="2015-01" db="EMBL/GenBank/DDBJ databases">
        <title>Evolutionary Origins and Diversification of the Mycorrhizal Mutualists.</title>
        <authorList>
            <consortium name="DOE Joint Genome Institute"/>
            <consortium name="Mycorrhizal Genomics Consortium"/>
            <person name="Kohler A."/>
            <person name="Kuo A."/>
            <person name="Nagy L.G."/>
            <person name="Floudas D."/>
            <person name="Copeland A."/>
            <person name="Barry K.W."/>
            <person name="Cichocki N."/>
            <person name="Veneault-Fourrey C."/>
            <person name="LaButti K."/>
            <person name="Lindquist E.A."/>
            <person name="Lipzen A."/>
            <person name="Lundell T."/>
            <person name="Morin E."/>
            <person name="Murat C."/>
            <person name="Riley R."/>
            <person name="Ohm R."/>
            <person name="Sun H."/>
            <person name="Tunlid A."/>
            <person name="Henrissat B."/>
            <person name="Grigoriev I.V."/>
            <person name="Hibbett D.S."/>
            <person name="Martin F."/>
        </authorList>
    </citation>
    <scope>NUCLEOTIDE SEQUENCE [LARGE SCALE GENOMIC DNA]</scope>
    <source>
        <strain evidence="14">MUT 4182</strain>
    </source>
</reference>
<dbReference type="Gene3D" id="3.90.1150.10">
    <property type="entry name" value="Aspartate Aminotransferase, domain 1"/>
    <property type="match status" value="1"/>
</dbReference>
<dbReference type="PIRSF" id="PIRSF000525">
    <property type="entry name" value="SerC"/>
    <property type="match status" value="1"/>
</dbReference>
<keyword evidence="8" id="KW-0663">Pyridoxal phosphate</keyword>
<dbReference type="InterPro" id="IPR015421">
    <property type="entry name" value="PyrdxlP-dep_Trfase_major"/>
</dbReference>
<gene>
    <name evidence="13" type="ORF">M407DRAFT_121904</name>
</gene>
<name>A0A0C3MDS5_9AGAM</name>
<evidence type="ECO:0000313" key="14">
    <source>
        <dbReference type="Proteomes" id="UP000054248"/>
    </source>
</evidence>
<dbReference type="GO" id="GO:0004648">
    <property type="term" value="F:O-phospho-L-serine:2-oxoglutarate aminotransferase activity"/>
    <property type="evidence" value="ECO:0007669"/>
    <property type="project" value="UniProtKB-EC"/>
</dbReference>
<organism evidence="13 14">
    <name type="scientific">Tulasnella calospora MUT 4182</name>
    <dbReference type="NCBI Taxonomy" id="1051891"/>
    <lineage>
        <taxon>Eukaryota</taxon>
        <taxon>Fungi</taxon>
        <taxon>Dikarya</taxon>
        <taxon>Basidiomycota</taxon>
        <taxon>Agaricomycotina</taxon>
        <taxon>Agaricomycetes</taxon>
        <taxon>Cantharellales</taxon>
        <taxon>Tulasnellaceae</taxon>
        <taxon>Tulasnella</taxon>
    </lineage>
</organism>
<evidence type="ECO:0000256" key="6">
    <source>
        <dbReference type="ARBA" id="ARBA00022605"/>
    </source>
</evidence>
<dbReference type="HAMAP" id="MF_00160">
    <property type="entry name" value="SerC_aminotrans_5"/>
    <property type="match status" value="1"/>
</dbReference>
<proteinExistence type="inferred from homology"/>
<evidence type="ECO:0000256" key="1">
    <source>
        <dbReference type="ARBA" id="ARBA00001933"/>
    </source>
</evidence>
<evidence type="ECO:0000256" key="4">
    <source>
        <dbReference type="ARBA" id="ARBA00013030"/>
    </source>
</evidence>
<dbReference type="OrthoDB" id="1703350at2759"/>
<dbReference type="GO" id="GO:0006564">
    <property type="term" value="P:L-serine biosynthetic process"/>
    <property type="evidence" value="ECO:0007669"/>
    <property type="project" value="UniProtKB-KW"/>
</dbReference>
<dbReference type="AlphaFoldDB" id="A0A0C3MDS5"/>
<comment type="pathway">
    <text evidence="2">Amino-acid biosynthesis; L-serine biosynthesis; L-serine from 3-phospho-D-glycerate: step 2/3.</text>
</comment>
<feature type="domain" description="Aminotransferase class V" evidence="12">
    <location>
        <begin position="8"/>
        <end position="397"/>
    </location>
</feature>
<keyword evidence="9" id="KW-0718">Serine biosynthesis</keyword>
<dbReference type="FunFam" id="3.40.640.10:FF:000010">
    <property type="entry name" value="Phosphoserine aminotransferase"/>
    <property type="match status" value="1"/>
</dbReference>
<dbReference type="InterPro" id="IPR015424">
    <property type="entry name" value="PyrdxlP-dep_Trfase"/>
</dbReference>
<keyword evidence="14" id="KW-1185">Reference proteome</keyword>
<evidence type="ECO:0000256" key="2">
    <source>
        <dbReference type="ARBA" id="ARBA00005099"/>
    </source>
</evidence>
<evidence type="ECO:0000256" key="9">
    <source>
        <dbReference type="ARBA" id="ARBA00023299"/>
    </source>
</evidence>
<evidence type="ECO:0000313" key="13">
    <source>
        <dbReference type="EMBL" id="KIO31902.1"/>
    </source>
</evidence>
<keyword evidence="5" id="KW-0032">Aminotransferase</keyword>
<dbReference type="PANTHER" id="PTHR43247:SF1">
    <property type="entry name" value="PHOSPHOSERINE AMINOTRANSFERASE"/>
    <property type="match status" value="1"/>
</dbReference>
<dbReference type="Pfam" id="PF00266">
    <property type="entry name" value="Aminotran_5"/>
    <property type="match status" value="1"/>
</dbReference>
<dbReference type="SUPFAM" id="SSF53383">
    <property type="entry name" value="PLP-dependent transferases"/>
    <property type="match status" value="1"/>
</dbReference>
<evidence type="ECO:0000256" key="10">
    <source>
        <dbReference type="ARBA" id="ARBA00047630"/>
    </source>
</evidence>
<dbReference type="GO" id="GO:0005737">
    <property type="term" value="C:cytoplasm"/>
    <property type="evidence" value="ECO:0007669"/>
    <property type="project" value="TreeGrafter"/>
</dbReference>
<evidence type="ECO:0000259" key="12">
    <source>
        <dbReference type="Pfam" id="PF00266"/>
    </source>
</evidence>
<dbReference type="PANTHER" id="PTHR43247">
    <property type="entry name" value="PHOSPHOSERINE AMINOTRANSFERASE"/>
    <property type="match status" value="1"/>
</dbReference>
<evidence type="ECO:0000256" key="3">
    <source>
        <dbReference type="ARBA" id="ARBA00006904"/>
    </source>
</evidence>
<evidence type="ECO:0000256" key="8">
    <source>
        <dbReference type="ARBA" id="ARBA00022898"/>
    </source>
</evidence>
<keyword evidence="7" id="KW-0808">Transferase</keyword>
<dbReference type="GO" id="GO:0030170">
    <property type="term" value="F:pyridoxal phosphate binding"/>
    <property type="evidence" value="ECO:0007669"/>
    <property type="project" value="TreeGrafter"/>
</dbReference>
<protein>
    <recommendedName>
        <fullName evidence="4">phosphoserine transaminase</fullName>
        <ecNumber evidence="4">2.6.1.52</ecNumber>
    </recommendedName>
</protein>
<comment type="catalytic activity">
    <reaction evidence="10">
        <text>4-(phosphooxy)-L-threonine + 2-oxoglutarate = (R)-3-hydroxy-2-oxo-4-phosphooxybutanoate + L-glutamate</text>
        <dbReference type="Rhea" id="RHEA:16573"/>
        <dbReference type="ChEBI" id="CHEBI:16810"/>
        <dbReference type="ChEBI" id="CHEBI:29985"/>
        <dbReference type="ChEBI" id="CHEBI:58452"/>
        <dbReference type="ChEBI" id="CHEBI:58538"/>
        <dbReference type="EC" id="2.6.1.52"/>
    </reaction>
</comment>
<dbReference type="Proteomes" id="UP000054248">
    <property type="component" value="Unassembled WGS sequence"/>
</dbReference>